<accession>A0ABU0M739</accession>
<proteinExistence type="predicted"/>
<evidence type="ECO:0000313" key="2">
    <source>
        <dbReference type="Proteomes" id="UP001223743"/>
    </source>
</evidence>
<dbReference type="EMBL" id="JAUSWJ010000001">
    <property type="protein sequence ID" value="MDQ0516773.1"/>
    <property type="molecule type" value="Genomic_DNA"/>
</dbReference>
<reference evidence="1 2" key="1">
    <citation type="submission" date="2023-07" db="EMBL/GenBank/DDBJ databases">
        <title>Genomic Encyclopedia of Type Strains, Phase IV (KMG-IV): sequencing the most valuable type-strain genomes for metagenomic binning, comparative biology and taxonomic classification.</title>
        <authorList>
            <person name="Goeker M."/>
        </authorList>
    </citation>
    <scope>NUCLEOTIDE SEQUENCE [LARGE SCALE GENOMIC DNA]</scope>
    <source>
        <strain evidence="1 2">B1-1</strain>
    </source>
</reference>
<evidence type="ECO:0000313" key="1">
    <source>
        <dbReference type="EMBL" id="MDQ0516773.1"/>
    </source>
</evidence>
<name>A0ABU0M739_9HYPH</name>
<keyword evidence="2" id="KW-1185">Reference proteome</keyword>
<sequence>MDMLVQSGANRCGVVMSSTKKRLTISLELEDYDALRALAEGHRPPLSLQYILSVAVKDLLEKHAARQLALPLDK</sequence>
<organism evidence="1 2">
    <name type="scientific">Kaistia geumhonensis</name>
    <dbReference type="NCBI Taxonomy" id="410839"/>
    <lineage>
        <taxon>Bacteria</taxon>
        <taxon>Pseudomonadati</taxon>
        <taxon>Pseudomonadota</taxon>
        <taxon>Alphaproteobacteria</taxon>
        <taxon>Hyphomicrobiales</taxon>
        <taxon>Kaistiaceae</taxon>
        <taxon>Kaistia</taxon>
    </lineage>
</organism>
<protein>
    <submittedName>
        <fullName evidence="1">Uncharacterized protein</fullName>
    </submittedName>
</protein>
<dbReference type="Proteomes" id="UP001223743">
    <property type="component" value="Unassembled WGS sequence"/>
</dbReference>
<gene>
    <name evidence="1" type="ORF">QO015_002386</name>
</gene>
<comment type="caution">
    <text evidence="1">The sequence shown here is derived from an EMBL/GenBank/DDBJ whole genome shotgun (WGS) entry which is preliminary data.</text>
</comment>
<dbReference type="RefSeq" id="WP_266279177.1">
    <property type="nucleotide sequence ID" value="NZ_JAPKNF010000001.1"/>
</dbReference>